<keyword evidence="2" id="KW-1185">Reference proteome</keyword>
<protein>
    <recommendedName>
        <fullName evidence="3">Nucleotidyltransferase AbiEii toxin of type IV toxin-antitoxin system</fullName>
    </recommendedName>
</protein>
<proteinExistence type="predicted"/>
<gene>
    <name evidence="1" type="ORF">ABID16_002039</name>
</gene>
<dbReference type="Pfam" id="PF08843">
    <property type="entry name" value="AbiEii"/>
    <property type="match status" value="1"/>
</dbReference>
<accession>A0ABV2IYY0</accession>
<dbReference type="EMBL" id="JBEPMB010000002">
    <property type="protein sequence ID" value="MET3613710.1"/>
    <property type="molecule type" value="Genomic_DNA"/>
</dbReference>
<dbReference type="InterPro" id="IPR014942">
    <property type="entry name" value="AbiEii"/>
</dbReference>
<evidence type="ECO:0008006" key="3">
    <source>
        <dbReference type="Google" id="ProtNLM"/>
    </source>
</evidence>
<name>A0ABV2IYY0_9HYPH</name>
<evidence type="ECO:0000313" key="2">
    <source>
        <dbReference type="Proteomes" id="UP001549047"/>
    </source>
</evidence>
<sequence>MNADFLLESRCWFGGGTAIVLTRGEYRRSLDLDFLCADTDGYRDIRNAVFDRGLAALFSGEVRQLRDIRSDAYGVRTLVEFEGLAVKFEIVREARVTLAGALSPDLQVPLLGTNDMFAEKLLANADRCFDRAVAYRDAIDLGRLVEANGGDMPLAAIEKAEAAYGQDIARKAAGVLNHVKNKSEIAYAAEALDMNARVAEAAIDAFRDAARRAWPDATIVKP</sequence>
<dbReference type="Proteomes" id="UP001549047">
    <property type="component" value="Unassembled WGS sequence"/>
</dbReference>
<reference evidence="1 2" key="1">
    <citation type="submission" date="2024-06" db="EMBL/GenBank/DDBJ databases">
        <title>Genomic Encyclopedia of Type Strains, Phase IV (KMG-IV): sequencing the most valuable type-strain genomes for metagenomic binning, comparative biology and taxonomic classification.</title>
        <authorList>
            <person name="Goeker M."/>
        </authorList>
    </citation>
    <scope>NUCLEOTIDE SEQUENCE [LARGE SCALE GENOMIC DNA]</scope>
    <source>
        <strain evidence="1 2">DSM 29780</strain>
    </source>
</reference>
<evidence type="ECO:0000313" key="1">
    <source>
        <dbReference type="EMBL" id="MET3613710.1"/>
    </source>
</evidence>
<comment type="caution">
    <text evidence="1">The sequence shown here is derived from an EMBL/GenBank/DDBJ whole genome shotgun (WGS) entry which is preliminary data.</text>
</comment>
<dbReference type="RefSeq" id="WP_354556226.1">
    <property type="nucleotide sequence ID" value="NZ_JBEPMB010000002.1"/>
</dbReference>
<organism evidence="1 2">
    <name type="scientific">Rhizobium aquaticum</name>
    <dbReference type="NCBI Taxonomy" id="1549636"/>
    <lineage>
        <taxon>Bacteria</taxon>
        <taxon>Pseudomonadati</taxon>
        <taxon>Pseudomonadota</taxon>
        <taxon>Alphaproteobacteria</taxon>
        <taxon>Hyphomicrobiales</taxon>
        <taxon>Rhizobiaceae</taxon>
        <taxon>Rhizobium/Agrobacterium group</taxon>
        <taxon>Rhizobium</taxon>
    </lineage>
</organism>